<dbReference type="AlphaFoldDB" id="A0AA35R2S7"/>
<dbReference type="PANTHER" id="PTHR34969:SF1">
    <property type="entry name" value="TH1 DOMAIN-CONTAINING PROTEIN"/>
    <property type="match status" value="1"/>
</dbReference>
<dbReference type="Proteomes" id="UP001174909">
    <property type="component" value="Unassembled WGS sequence"/>
</dbReference>
<accession>A0AA35R2S7</accession>
<feature type="domain" description="TH1" evidence="1">
    <location>
        <begin position="77"/>
        <end position="269"/>
    </location>
</feature>
<evidence type="ECO:0000313" key="2">
    <source>
        <dbReference type="EMBL" id="CAI8001644.1"/>
    </source>
</evidence>
<dbReference type="PANTHER" id="PTHR34969">
    <property type="entry name" value="OS01G0621700 PROTEIN"/>
    <property type="match status" value="1"/>
</dbReference>
<reference evidence="2" key="1">
    <citation type="submission" date="2023-03" db="EMBL/GenBank/DDBJ databases">
        <authorList>
            <person name="Steffen K."/>
            <person name="Cardenas P."/>
        </authorList>
    </citation>
    <scope>NUCLEOTIDE SEQUENCE</scope>
</reference>
<dbReference type="Pfam" id="PF06017">
    <property type="entry name" value="Myosin_TH1"/>
    <property type="match status" value="1"/>
</dbReference>
<protein>
    <submittedName>
        <fullName evidence="2">Unconventional myosin-Ig</fullName>
    </submittedName>
</protein>
<sequence length="272" mass="31453">MKSFVHRIITLFRGVASMPDLGKSIPWPEPPPVLTKFVTYAQQIHARWRAKVILLRIPVRDRPEVQLKAIAYGALSHRREKWGYNRKWFGNYLTLQSENPNVRDFETALTHLRHSHSFDKVLFACLVTKINKRCKQQDRAIVVTDTNIFKLDPRKHFQRKKSPLSLATVEGVSISTSHDQAFIVHFQGGKDLLFYMVTAQNENRVAELVAVLCQICQRKFGKNLQVTVASPLTCRLGGKQKELHFQEDRVAKPYLRKQSNQQMVLFWPSASF</sequence>
<dbReference type="GO" id="GO:0016459">
    <property type="term" value="C:myosin complex"/>
    <property type="evidence" value="ECO:0007669"/>
    <property type="project" value="InterPro"/>
</dbReference>
<organism evidence="2 3">
    <name type="scientific">Geodia barretti</name>
    <name type="common">Barrett's horny sponge</name>
    <dbReference type="NCBI Taxonomy" id="519541"/>
    <lineage>
        <taxon>Eukaryota</taxon>
        <taxon>Metazoa</taxon>
        <taxon>Porifera</taxon>
        <taxon>Demospongiae</taxon>
        <taxon>Heteroscleromorpha</taxon>
        <taxon>Tetractinellida</taxon>
        <taxon>Astrophorina</taxon>
        <taxon>Geodiidae</taxon>
        <taxon>Geodia</taxon>
    </lineage>
</organism>
<evidence type="ECO:0000259" key="1">
    <source>
        <dbReference type="PROSITE" id="PS51757"/>
    </source>
</evidence>
<gene>
    <name evidence="2" type="ORF">GBAR_LOCUS3236</name>
</gene>
<dbReference type="EMBL" id="CASHTH010000446">
    <property type="protein sequence ID" value="CAI8001644.1"/>
    <property type="molecule type" value="Genomic_DNA"/>
</dbReference>
<evidence type="ECO:0000313" key="3">
    <source>
        <dbReference type="Proteomes" id="UP001174909"/>
    </source>
</evidence>
<comment type="caution">
    <text evidence="2">The sequence shown here is derived from an EMBL/GenBank/DDBJ whole genome shotgun (WGS) entry which is preliminary data.</text>
</comment>
<dbReference type="InterPro" id="IPR010926">
    <property type="entry name" value="Myosin_TH1"/>
</dbReference>
<name>A0AA35R2S7_GEOBA</name>
<dbReference type="GO" id="GO:0003774">
    <property type="term" value="F:cytoskeletal motor activity"/>
    <property type="evidence" value="ECO:0007669"/>
    <property type="project" value="InterPro"/>
</dbReference>
<dbReference type="PROSITE" id="PS51757">
    <property type="entry name" value="TH1"/>
    <property type="match status" value="1"/>
</dbReference>
<keyword evidence="3" id="KW-1185">Reference proteome</keyword>
<proteinExistence type="predicted"/>